<proteinExistence type="predicted"/>
<dbReference type="PANTHER" id="PTHR38788:SF3">
    <property type="entry name" value="CLR5 DOMAIN-CONTAINING PROTEIN"/>
    <property type="match status" value="1"/>
</dbReference>
<gene>
    <name evidence="2" type="ORF">NW768_000959</name>
</gene>
<sequence length="455" mass="52540">MQTTPRNPPNAEDWESYRAVITELYVNQNMSLPRLRRYMQDEYQFYASPNMFKTRFREWNAWKNMTVKRILPSMDQRNSANRQIQSHRHREYLRRLPTDRLRQLLDSLNRQQPISASASLSSPQDLQTSEFYMYQLNALVKGSSDAKLWPTDEVNGFLNEDTVPAWCSSAMSAIWVLNEGNVADAYRFLQKFIEASPRHLPRQDPLVFLFVFTSVLSFAIQHKQVAMKLTYTILYGLRNLKSVPTSHPLRQLIEWMAREGPEGIVAHASKIILTYVRLIQETLGSAYPIVQDILSDAMSRLLKHNLVSVGEVISLGRDMVLEAEASRHNRGKDYFNLKLSLADAHLANGETVMARMIAREIVHSKDASPRLMVWLCMTMSRVEEKDCRHDEAIEWALRGIVKGEEIFGKCSDWHLNALVFYRQLLERLGRSEDAGRVAQDRDFAIEELCSKVNAL</sequence>
<evidence type="ECO:0000259" key="1">
    <source>
        <dbReference type="Pfam" id="PF14420"/>
    </source>
</evidence>
<dbReference type="EMBL" id="JAOQBH010000001">
    <property type="protein sequence ID" value="KAJ4141742.1"/>
    <property type="molecule type" value="Genomic_DNA"/>
</dbReference>
<dbReference type="Proteomes" id="UP001152024">
    <property type="component" value="Unassembled WGS sequence"/>
</dbReference>
<organism evidence="2 3">
    <name type="scientific">Fusarium equiseti</name>
    <name type="common">Fusarium scirpi</name>
    <dbReference type="NCBI Taxonomy" id="61235"/>
    <lineage>
        <taxon>Eukaryota</taxon>
        <taxon>Fungi</taxon>
        <taxon>Dikarya</taxon>
        <taxon>Ascomycota</taxon>
        <taxon>Pezizomycotina</taxon>
        <taxon>Sordariomycetes</taxon>
        <taxon>Hypocreomycetidae</taxon>
        <taxon>Hypocreales</taxon>
        <taxon>Nectriaceae</taxon>
        <taxon>Fusarium</taxon>
        <taxon>Fusarium incarnatum-equiseti species complex</taxon>
    </lineage>
</organism>
<evidence type="ECO:0000313" key="3">
    <source>
        <dbReference type="Proteomes" id="UP001152024"/>
    </source>
</evidence>
<dbReference type="Pfam" id="PF14420">
    <property type="entry name" value="Clr5"/>
    <property type="match status" value="1"/>
</dbReference>
<keyword evidence="3" id="KW-1185">Reference proteome</keyword>
<evidence type="ECO:0000313" key="2">
    <source>
        <dbReference type="EMBL" id="KAJ4141742.1"/>
    </source>
</evidence>
<accession>A0ABQ8RUH1</accession>
<comment type="caution">
    <text evidence="2">The sequence shown here is derived from an EMBL/GenBank/DDBJ whole genome shotgun (WGS) entry which is preliminary data.</text>
</comment>
<reference evidence="2" key="1">
    <citation type="submission" date="2022-09" db="EMBL/GenBank/DDBJ databases">
        <title>Fusarium specimens isolated from Avocado Roots.</title>
        <authorList>
            <person name="Stajich J."/>
            <person name="Roper C."/>
            <person name="Heimlech-Rivalta G."/>
        </authorList>
    </citation>
    <scope>NUCLEOTIDE SEQUENCE</scope>
    <source>
        <strain evidence="2">CF00095</strain>
    </source>
</reference>
<protein>
    <recommendedName>
        <fullName evidence="1">Clr5 domain-containing protein</fullName>
    </recommendedName>
</protein>
<dbReference type="PANTHER" id="PTHR38788">
    <property type="entry name" value="CLR5 DOMAIN-CONTAINING PROTEIN"/>
    <property type="match status" value="1"/>
</dbReference>
<feature type="domain" description="Clr5" evidence="1">
    <location>
        <begin position="11"/>
        <end position="60"/>
    </location>
</feature>
<dbReference type="InterPro" id="IPR025676">
    <property type="entry name" value="Clr5_dom"/>
</dbReference>
<name>A0ABQ8RUH1_FUSEQ</name>